<accession>A0A1Q9C7L2</accession>
<keyword evidence="2" id="KW-1185">Reference proteome</keyword>
<proteinExistence type="predicted"/>
<organism evidence="1 2">
    <name type="scientific">Symbiodinium microadriaticum</name>
    <name type="common">Dinoflagellate</name>
    <name type="synonym">Zooxanthella microadriatica</name>
    <dbReference type="NCBI Taxonomy" id="2951"/>
    <lineage>
        <taxon>Eukaryota</taxon>
        <taxon>Sar</taxon>
        <taxon>Alveolata</taxon>
        <taxon>Dinophyceae</taxon>
        <taxon>Suessiales</taxon>
        <taxon>Symbiodiniaceae</taxon>
        <taxon>Symbiodinium</taxon>
    </lineage>
</organism>
<gene>
    <name evidence="1" type="ORF">AK812_SmicGene40870</name>
</gene>
<evidence type="ECO:0000313" key="1">
    <source>
        <dbReference type="EMBL" id="OLP78908.1"/>
    </source>
</evidence>
<evidence type="ECO:0000313" key="2">
    <source>
        <dbReference type="Proteomes" id="UP000186817"/>
    </source>
</evidence>
<dbReference type="AlphaFoldDB" id="A0A1Q9C7L2"/>
<name>A0A1Q9C7L2_SYMMI</name>
<sequence length="67" mass="7711">MFMTVKFREGTTSFTHQSCFVLTVFAKALTNEGTFLLTIDYGYGYGYGRWARLWHGDGYLPMLTANR</sequence>
<dbReference type="EMBL" id="LSRX01001546">
    <property type="protein sequence ID" value="OLP78908.1"/>
    <property type="molecule type" value="Genomic_DNA"/>
</dbReference>
<dbReference type="Proteomes" id="UP000186817">
    <property type="component" value="Unassembled WGS sequence"/>
</dbReference>
<reference evidence="1 2" key="1">
    <citation type="submission" date="2016-02" db="EMBL/GenBank/DDBJ databases">
        <title>Genome analysis of coral dinoflagellate symbionts highlights evolutionary adaptations to a symbiotic lifestyle.</title>
        <authorList>
            <person name="Aranda M."/>
            <person name="Li Y."/>
            <person name="Liew Y.J."/>
            <person name="Baumgarten S."/>
            <person name="Simakov O."/>
            <person name="Wilson M."/>
            <person name="Piel J."/>
            <person name="Ashoor H."/>
            <person name="Bougouffa S."/>
            <person name="Bajic V.B."/>
            <person name="Ryu T."/>
            <person name="Ravasi T."/>
            <person name="Bayer T."/>
            <person name="Micklem G."/>
            <person name="Kim H."/>
            <person name="Bhak J."/>
            <person name="Lajeunesse T.C."/>
            <person name="Voolstra C.R."/>
        </authorList>
    </citation>
    <scope>NUCLEOTIDE SEQUENCE [LARGE SCALE GENOMIC DNA]</scope>
    <source>
        <strain evidence="1 2">CCMP2467</strain>
    </source>
</reference>
<protein>
    <submittedName>
        <fullName evidence="1">Uncharacterized protein</fullName>
    </submittedName>
</protein>
<comment type="caution">
    <text evidence="1">The sequence shown here is derived from an EMBL/GenBank/DDBJ whole genome shotgun (WGS) entry which is preliminary data.</text>
</comment>